<dbReference type="PANTHER" id="PTHR24173">
    <property type="entry name" value="ANKYRIN REPEAT CONTAINING"/>
    <property type="match status" value="1"/>
</dbReference>
<feature type="repeat" description="ANK" evidence="3">
    <location>
        <begin position="446"/>
        <end position="478"/>
    </location>
</feature>
<reference evidence="4 5" key="1">
    <citation type="submission" date="2023-01" db="EMBL/GenBank/DDBJ databases">
        <title>Analysis of 21 Apiospora genomes using comparative genomics revels a genus with tremendous synthesis potential of carbohydrate active enzymes and secondary metabolites.</title>
        <authorList>
            <person name="Sorensen T."/>
        </authorList>
    </citation>
    <scope>NUCLEOTIDE SEQUENCE [LARGE SCALE GENOMIC DNA]</scope>
    <source>
        <strain evidence="4 5">CBS 24483</strain>
    </source>
</reference>
<keyword evidence="2 3" id="KW-0040">ANK repeat</keyword>
<sequence>MAEVLGVVSGAAGLTSLVLQVASGTSRLRKAYKLTKKVPVEVGMVARDLDFICEVAKRLNCTDSQTGQADLIVAHCISSIQALAEAIDALSQRASDLDAQKGLKTSAQRLKWMSSCQDDLESLRKLAHDAKVNLMLLGQLGMLQPSISPPLQPPQLVSTNDGPSPNIFDTSTSLQTRSNRGRGRQSCLKRCCTCRCHIKGSVRHRFWAFKYTPLSMILGNCDNPMCDGRQYMYSFRVALSQLGFPWAVTAAIGIQREADGYSIGLTLRPQYIVRYTSPGFELLHSVKKYCITLDEGISRFTEMYLTDPSFIHHIDPSGKGYIENLMSDWSLDIDDVVSLLRLFIANFNMTQGLDNINFYLVLLDELVNLGFDPASLEEPDNRDIDRGLDSGSLGHLYFEVFQKIIPLDPDFGNTSSAHREIFHNPARALMTLRRSPENLDATSNFLGQTPLHLAIMQNDSELARALLDAGHPLDALDWCGRSPLDYTAMLGYSGCAKSLLSEGADLAYALSSVDGPAFIEFALLHKQRDYLVEVLQHIQTSIPDDKRQSLCSFVAKQILSGMAHCGPSYFLRRFSYDDITALVIIVDEINLELVGKHYRRDSEWFEPLHCIWPLKYVKIFVEHGYTGFNRKDRRGTTPLMVAAYEGIPALVQYYIGMNALVNDQDNVGSTSLMKALGAWLRCRNAIRLSESHDYPAESAEKHAQLDAEMRSIEGLGFQELKNKWFHQILKSYDKQLSNRGRLHWKEELDLFNREARPVERPGPPVPGYTINYRNDSFEYTYRPDSLPKWVLQVLVWYMADLVKQTMDHSEDRHEDLEEVDDRRMLWVAELMEVMEIPMSLLQEESRRDWWIFHYKPDGAEAAISYFVNITAKLLSKRSA</sequence>
<comment type="caution">
    <text evidence="4">The sequence shown here is derived from an EMBL/GenBank/DDBJ whole genome shotgun (WGS) entry which is preliminary data.</text>
</comment>
<dbReference type="Proteomes" id="UP001391051">
    <property type="component" value="Unassembled WGS sequence"/>
</dbReference>
<keyword evidence="1" id="KW-0677">Repeat</keyword>
<organism evidence="4 5">
    <name type="scientific">Apiospora aurea</name>
    <dbReference type="NCBI Taxonomy" id="335848"/>
    <lineage>
        <taxon>Eukaryota</taxon>
        <taxon>Fungi</taxon>
        <taxon>Dikarya</taxon>
        <taxon>Ascomycota</taxon>
        <taxon>Pezizomycotina</taxon>
        <taxon>Sordariomycetes</taxon>
        <taxon>Xylariomycetidae</taxon>
        <taxon>Amphisphaeriales</taxon>
        <taxon>Apiosporaceae</taxon>
        <taxon>Apiospora</taxon>
    </lineage>
</organism>
<keyword evidence="5" id="KW-1185">Reference proteome</keyword>
<evidence type="ECO:0000256" key="3">
    <source>
        <dbReference type="PROSITE-ProRule" id="PRU00023"/>
    </source>
</evidence>
<evidence type="ECO:0000313" key="5">
    <source>
        <dbReference type="Proteomes" id="UP001391051"/>
    </source>
</evidence>
<dbReference type="InterPro" id="IPR002110">
    <property type="entry name" value="Ankyrin_rpt"/>
</dbReference>
<evidence type="ECO:0000256" key="2">
    <source>
        <dbReference type="ARBA" id="ARBA00023043"/>
    </source>
</evidence>
<dbReference type="InterPro" id="IPR036770">
    <property type="entry name" value="Ankyrin_rpt-contain_sf"/>
</dbReference>
<dbReference type="Gene3D" id="1.25.40.20">
    <property type="entry name" value="Ankyrin repeat-containing domain"/>
    <property type="match status" value="2"/>
</dbReference>
<protein>
    <recommendedName>
        <fullName evidence="6">Fungal N-terminal domain-containing protein</fullName>
    </recommendedName>
</protein>
<dbReference type="GeneID" id="92078130"/>
<dbReference type="Pfam" id="PF12796">
    <property type="entry name" value="Ank_2"/>
    <property type="match status" value="1"/>
</dbReference>
<name>A0ABR1Q604_9PEZI</name>
<evidence type="ECO:0000313" key="4">
    <source>
        <dbReference type="EMBL" id="KAK7947960.1"/>
    </source>
</evidence>
<dbReference type="PANTHER" id="PTHR24173:SF74">
    <property type="entry name" value="ANKYRIN REPEAT DOMAIN-CONTAINING PROTEIN 16"/>
    <property type="match status" value="1"/>
</dbReference>
<dbReference type="SUPFAM" id="SSF48403">
    <property type="entry name" value="Ankyrin repeat"/>
    <property type="match status" value="1"/>
</dbReference>
<gene>
    <name evidence="4" type="ORF">PG986_008846</name>
</gene>
<dbReference type="PROSITE" id="PS50088">
    <property type="entry name" value="ANK_REPEAT"/>
    <property type="match status" value="2"/>
</dbReference>
<dbReference type="SMART" id="SM00248">
    <property type="entry name" value="ANK"/>
    <property type="match status" value="3"/>
</dbReference>
<dbReference type="EMBL" id="JAQQWE010000006">
    <property type="protein sequence ID" value="KAK7947960.1"/>
    <property type="molecule type" value="Genomic_DNA"/>
</dbReference>
<dbReference type="PROSITE" id="PS50297">
    <property type="entry name" value="ANK_REP_REGION"/>
    <property type="match status" value="1"/>
</dbReference>
<feature type="repeat" description="ANK" evidence="3">
    <location>
        <begin position="634"/>
        <end position="666"/>
    </location>
</feature>
<accession>A0ABR1Q604</accession>
<dbReference type="RefSeq" id="XP_066697466.1">
    <property type="nucleotide sequence ID" value="XM_066845068.1"/>
</dbReference>
<evidence type="ECO:0000256" key="1">
    <source>
        <dbReference type="ARBA" id="ARBA00022737"/>
    </source>
</evidence>
<proteinExistence type="predicted"/>
<evidence type="ECO:0008006" key="6">
    <source>
        <dbReference type="Google" id="ProtNLM"/>
    </source>
</evidence>